<organism evidence="2 3">
    <name type="scientific">Gracilibacillus caseinilyticus</name>
    <dbReference type="NCBI Taxonomy" id="2932256"/>
    <lineage>
        <taxon>Bacteria</taxon>
        <taxon>Bacillati</taxon>
        <taxon>Bacillota</taxon>
        <taxon>Bacilli</taxon>
        <taxon>Bacillales</taxon>
        <taxon>Bacillaceae</taxon>
        <taxon>Gracilibacillus</taxon>
    </lineage>
</organism>
<feature type="chain" id="PRO_5046643054" description="Lipoprotein" evidence="1">
    <location>
        <begin position="24"/>
        <end position="54"/>
    </location>
</feature>
<evidence type="ECO:0000256" key="1">
    <source>
        <dbReference type="SAM" id="SignalP"/>
    </source>
</evidence>
<evidence type="ECO:0000313" key="2">
    <source>
        <dbReference type="EMBL" id="UOQ49329.1"/>
    </source>
</evidence>
<gene>
    <name evidence="2" type="ORF">MUN88_04175</name>
</gene>
<reference evidence="2 3" key="1">
    <citation type="submission" date="2022-04" db="EMBL/GenBank/DDBJ databases">
        <title>Gracilibacillus sp. isolated from saltern.</title>
        <authorList>
            <person name="Won M."/>
            <person name="Lee C.-M."/>
            <person name="Woen H.-Y."/>
            <person name="Kwon S.-W."/>
        </authorList>
    </citation>
    <scope>NUCLEOTIDE SEQUENCE [LARGE SCALE GENOMIC DNA]</scope>
    <source>
        <strain evidence="2 3">SSWR10-1</strain>
    </source>
</reference>
<name>A0ABY4EY45_9BACI</name>
<accession>A0ABY4EY45</accession>
<feature type="signal peptide" evidence="1">
    <location>
        <begin position="1"/>
        <end position="23"/>
    </location>
</feature>
<keyword evidence="1" id="KW-0732">Signal</keyword>
<dbReference type="PROSITE" id="PS51257">
    <property type="entry name" value="PROKAR_LIPOPROTEIN"/>
    <property type="match status" value="1"/>
</dbReference>
<dbReference type="Proteomes" id="UP000831782">
    <property type="component" value="Chromosome"/>
</dbReference>
<dbReference type="EMBL" id="CP095072">
    <property type="protein sequence ID" value="UOQ49329.1"/>
    <property type="molecule type" value="Genomic_DNA"/>
</dbReference>
<dbReference type="RefSeq" id="WP_244721233.1">
    <property type="nucleotide sequence ID" value="NZ_CP095072.1"/>
</dbReference>
<evidence type="ECO:0008006" key="4">
    <source>
        <dbReference type="Google" id="ProtNLM"/>
    </source>
</evidence>
<proteinExistence type="predicted"/>
<protein>
    <recommendedName>
        <fullName evidence="4">Lipoprotein</fullName>
    </recommendedName>
</protein>
<keyword evidence="3" id="KW-1185">Reference proteome</keyword>
<sequence length="54" mass="6139">MKKNILVLFTLFTLTFISLVACSDEGESVDGQQKKNLILNMKENKEIGRLKIIL</sequence>
<evidence type="ECO:0000313" key="3">
    <source>
        <dbReference type="Proteomes" id="UP000831782"/>
    </source>
</evidence>